<sequence>MNPDEINEVLDCSDDDIFSSDDGFSVFDDTDDDPDFQIGLNDSTHSIDNSGSDFESNFNLLDSNKETPQPPDSSTPTIQTPVFQGSNIRVTSTVQDYGDNIIWSDIMQSNNLVYNPTGQVVGINPDLIECLTNGRPYDFYSIFVDDTIIDMLVLETNRYASQLISTPHKSKSRLTRWENVTKKEMLTFLGICMWMGLTTFPSIASYWSKKLTYQSSIPQYMCRNRFELLLRTFHCSNNVECPKGDRLFKVRDLIDSLVDKYKCAMIPEEHMCIDESIIPFVGRLSFRQYIKNKHHRYGIKIFKLCIQDAYTIGFRVYTGREAEPGVEVSTKIVMEMSEEYLDFGRTLYTDNWYTSINLAHKLLSRSTNLVGTLRANRKHNPQDVVKHKLKKGEIVAQKSNTGILILKWKDKRDVLMLSTKHEDNIRQIQTKIGTEVGKPEVVLDYNRGKGLVDVSDLRSSYHTPLRRSMKWYRKVAFEVLLNTSVINALILYNKVNNCNMSVTEFRESIILSMIEKPATEIENIEMHSIVEKTTRNRCAICYQKLVLKEGRAYAQSKTKKVRTMCSACDKFYCVDLCFVVCIYLL</sequence>
<dbReference type="EMBL" id="VUJU01002985">
    <property type="protein sequence ID" value="KAF0759476.1"/>
    <property type="molecule type" value="Genomic_DNA"/>
</dbReference>
<proteinExistence type="predicted"/>
<protein>
    <submittedName>
        <fullName evidence="2">PiggyBac transposable element-derived protein 4-like</fullName>
    </submittedName>
</protein>
<dbReference type="AlphaFoldDB" id="A0A6G0YPA3"/>
<dbReference type="OrthoDB" id="6613305at2759"/>
<evidence type="ECO:0000313" key="3">
    <source>
        <dbReference type="Proteomes" id="UP000478052"/>
    </source>
</evidence>
<dbReference type="Pfam" id="PF13843">
    <property type="entry name" value="DDE_Tnp_1_7"/>
    <property type="match status" value="1"/>
</dbReference>
<name>A0A6G0YPA3_APHCR</name>
<gene>
    <name evidence="2" type="ORF">FWK35_00021639</name>
</gene>
<dbReference type="Proteomes" id="UP000478052">
    <property type="component" value="Unassembled WGS sequence"/>
</dbReference>
<comment type="caution">
    <text evidence="2">The sequence shown here is derived from an EMBL/GenBank/DDBJ whole genome shotgun (WGS) entry which is preliminary data.</text>
</comment>
<reference evidence="2 3" key="1">
    <citation type="submission" date="2019-08" db="EMBL/GenBank/DDBJ databases">
        <title>Whole genome of Aphis craccivora.</title>
        <authorList>
            <person name="Voronova N.V."/>
            <person name="Shulinski R.S."/>
            <person name="Bandarenka Y.V."/>
            <person name="Zhorov D.G."/>
            <person name="Warner D."/>
        </authorList>
    </citation>
    <scope>NUCLEOTIDE SEQUENCE [LARGE SCALE GENOMIC DNA]</scope>
    <source>
        <strain evidence="2">180601</strain>
        <tissue evidence="2">Whole Body</tissue>
    </source>
</reference>
<evidence type="ECO:0000259" key="1">
    <source>
        <dbReference type="Pfam" id="PF13843"/>
    </source>
</evidence>
<evidence type="ECO:0000313" key="2">
    <source>
        <dbReference type="EMBL" id="KAF0759476.1"/>
    </source>
</evidence>
<dbReference type="PANTHER" id="PTHR46599:SF3">
    <property type="entry name" value="PIGGYBAC TRANSPOSABLE ELEMENT-DERIVED PROTEIN 4"/>
    <property type="match status" value="1"/>
</dbReference>
<keyword evidence="3" id="KW-1185">Reference proteome</keyword>
<accession>A0A6G0YPA3</accession>
<organism evidence="2 3">
    <name type="scientific">Aphis craccivora</name>
    <name type="common">Cowpea aphid</name>
    <dbReference type="NCBI Taxonomy" id="307492"/>
    <lineage>
        <taxon>Eukaryota</taxon>
        <taxon>Metazoa</taxon>
        <taxon>Ecdysozoa</taxon>
        <taxon>Arthropoda</taxon>
        <taxon>Hexapoda</taxon>
        <taxon>Insecta</taxon>
        <taxon>Pterygota</taxon>
        <taxon>Neoptera</taxon>
        <taxon>Paraneoptera</taxon>
        <taxon>Hemiptera</taxon>
        <taxon>Sternorrhyncha</taxon>
        <taxon>Aphidomorpha</taxon>
        <taxon>Aphidoidea</taxon>
        <taxon>Aphididae</taxon>
        <taxon>Aphidini</taxon>
        <taxon>Aphis</taxon>
        <taxon>Aphis</taxon>
    </lineage>
</organism>
<dbReference type="PANTHER" id="PTHR46599">
    <property type="entry name" value="PIGGYBAC TRANSPOSABLE ELEMENT-DERIVED PROTEIN 4"/>
    <property type="match status" value="1"/>
</dbReference>
<dbReference type="InterPro" id="IPR029526">
    <property type="entry name" value="PGBD"/>
</dbReference>
<feature type="domain" description="PiggyBac transposable element-derived protein" evidence="1">
    <location>
        <begin position="136"/>
        <end position="488"/>
    </location>
</feature>